<dbReference type="EMBL" id="OBEB01000002">
    <property type="protein sequence ID" value="SNY48780.1"/>
    <property type="molecule type" value="Genomic_DNA"/>
</dbReference>
<proteinExistence type="predicted"/>
<name>A0A285IL92_9GAMM</name>
<evidence type="ECO:0000313" key="1">
    <source>
        <dbReference type="EMBL" id="SNY48780.1"/>
    </source>
</evidence>
<dbReference type="AlphaFoldDB" id="A0A285IL92"/>
<protein>
    <recommendedName>
        <fullName evidence="3">DUF1488 domain-containing protein</fullName>
    </recommendedName>
</protein>
<evidence type="ECO:0008006" key="3">
    <source>
        <dbReference type="Google" id="ProtNLM"/>
    </source>
</evidence>
<reference evidence="2" key="1">
    <citation type="submission" date="2017-09" db="EMBL/GenBank/DDBJ databases">
        <authorList>
            <person name="Varghese N."/>
            <person name="Submissions S."/>
        </authorList>
    </citation>
    <scope>NUCLEOTIDE SEQUENCE [LARGE SCALE GENOMIC DNA]</scope>
    <source>
        <strain evidence="2">CGMCC 1.12461</strain>
    </source>
</reference>
<dbReference type="Proteomes" id="UP000219353">
    <property type="component" value="Unassembled WGS sequence"/>
</dbReference>
<dbReference type="Gene3D" id="3.30.160.140">
    <property type="entry name" value="Shew3726-like"/>
    <property type="match status" value="1"/>
</dbReference>
<keyword evidence="2" id="KW-1185">Reference proteome</keyword>
<accession>A0A285IL92</accession>
<gene>
    <name evidence="1" type="ORF">SAMN06297280_1148</name>
</gene>
<sequence>MNQQLIFNNDFQYDVLRQAVCFSCLVAGLKVNCFIALPAKVEPVRFLTAVKAEAFNWEDCAEQAITDGAYNEAGEIWL</sequence>
<dbReference type="InterPro" id="IPR009962">
    <property type="entry name" value="DUF1488"/>
</dbReference>
<dbReference type="OrthoDB" id="6465020at2"/>
<dbReference type="RefSeq" id="WP_097110447.1">
    <property type="nucleotide sequence ID" value="NZ_OBEB01000002.1"/>
</dbReference>
<dbReference type="InterPro" id="IPR036692">
    <property type="entry name" value="Shew3726-like_sf"/>
</dbReference>
<organism evidence="1 2">
    <name type="scientific">Arsukibacterium tuosuense</name>
    <dbReference type="NCBI Taxonomy" id="1323745"/>
    <lineage>
        <taxon>Bacteria</taxon>
        <taxon>Pseudomonadati</taxon>
        <taxon>Pseudomonadota</taxon>
        <taxon>Gammaproteobacteria</taxon>
        <taxon>Chromatiales</taxon>
        <taxon>Chromatiaceae</taxon>
        <taxon>Arsukibacterium</taxon>
    </lineage>
</organism>
<evidence type="ECO:0000313" key="2">
    <source>
        <dbReference type="Proteomes" id="UP000219353"/>
    </source>
</evidence>
<dbReference type="SUPFAM" id="SSF160272">
    <property type="entry name" value="Shew3726-like"/>
    <property type="match status" value="1"/>
</dbReference>
<dbReference type="Pfam" id="PF07369">
    <property type="entry name" value="DUF1488"/>
    <property type="match status" value="1"/>
</dbReference>